<feature type="region of interest" description="Disordered" evidence="1">
    <location>
        <begin position="171"/>
        <end position="201"/>
    </location>
</feature>
<dbReference type="EMBL" id="KN847531">
    <property type="protein sequence ID" value="KIW08369.1"/>
    <property type="molecule type" value="Genomic_DNA"/>
</dbReference>
<evidence type="ECO:0000313" key="3">
    <source>
        <dbReference type="Proteomes" id="UP000053259"/>
    </source>
</evidence>
<name>A0A0D2BAL7_9PEZI</name>
<feature type="compositionally biased region" description="Polar residues" evidence="1">
    <location>
        <begin position="50"/>
        <end position="60"/>
    </location>
</feature>
<dbReference type="RefSeq" id="XP_016218238.1">
    <property type="nucleotide sequence ID" value="XM_016354143.1"/>
</dbReference>
<feature type="compositionally biased region" description="Pro residues" evidence="1">
    <location>
        <begin position="29"/>
        <end position="40"/>
    </location>
</feature>
<proteinExistence type="predicted"/>
<feature type="compositionally biased region" description="Low complexity" evidence="1">
    <location>
        <begin position="70"/>
        <end position="110"/>
    </location>
</feature>
<dbReference type="InParanoid" id="A0A0D2BAL7"/>
<feature type="region of interest" description="Disordered" evidence="1">
    <location>
        <begin position="17"/>
        <end position="151"/>
    </location>
</feature>
<sequence>MAPINFKPLDIPAATSFDFADSFEGTNIPKPPPSPPPPAPKVIENKANAALSSHPTTPTNGDVEMKDAPADASTMPPPATTSTTTKLSPASPTSSQGKRPSSVRKLLSLRSLREKDRNSQALNGSKTDWNDAARPGSPYGAPSITSDGSRLSLARKRSSGWFGSRRKSGFFGGGLDENSLPDGGAVQPVEKKGPPPPTIPEFKEFGSINGALSDGSLGAEDMFKHIKG</sequence>
<organism evidence="2 3">
    <name type="scientific">Verruconis gallopava</name>
    <dbReference type="NCBI Taxonomy" id="253628"/>
    <lineage>
        <taxon>Eukaryota</taxon>
        <taxon>Fungi</taxon>
        <taxon>Dikarya</taxon>
        <taxon>Ascomycota</taxon>
        <taxon>Pezizomycotina</taxon>
        <taxon>Dothideomycetes</taxon>
        <taxon>Pleosporomycetidae</taxon>
        <taxon>Venturiales</taxon>
        <taxon>Sympoventuriaceae</taxon>
        <taxon>Verruconis</taxon>
    </lineage>
</organism>
<gene>
    <name evidence="2" type="ORF">PV09_01285</name>
</gene>
<dbReference type="GeneID" id="27309258"/>
<dbReference type="AlphaFoldDB" id="A0A0D2BAL7"/>
<dbReference type="OrthoDB" id="5380416at2759"/>
<evidence type="ECO:0000256" key="1">
    <source>
        <dbReference type="SAM" id="MobiDB-lite"/>
    </source>
</evidence>
<dbReference type="HOGENOM" id="CLU_1215596_0_0_1"/>
<reference evidence="2 3" key="1">
    <citation type="submission" date="2015-01" db="EMBL/GenBank/DDBJ databases">
        <title>The Genome Sequence of Ochroconis gallopava CBS43764.</title>
        <authorList>
            <consortium name="The Broad Institute Genomics Platform"/>
            <person name="Cuomo C."/>
            <person name="de Hoog S."/>
            <person name="Gorbushina A."/>
            <person name="Stielow B."/>
            <person name="Teixiera M."/>
            <person name="Abouelleil A."/>
            <person name="Chapman S.B."/>
            <person name="Priest M."/>
            <person name="Young S.K."/>
            <person name="Wortman J."/>
            <person name="Nusbaum C."/>
            <person name="Birren B."/>
        </authorList>
    </citation>
    <scope>NUCLEOTIDE SEQUENCE [LARGE SCALE GENOMIC DNA]</scope>
    <source>
        <strain evidence="2 3">CBS 43764</strain>
    </source>
</reference>
<protein>
    <submittedName>
        <fullName evidence="2">Uncharacterized protein</fullName>
    </submittedName>
</protein>
<dbReference type="VEuPathDB" id="FungiDB:PV09_01285"/>
<keyword evidence="3" id="KW-1185">Reference proteome</keyword>
<evidence type="ECO:0000313" key="2">
    <source>
        <dbReference type="EMBL" id="KIW08369.1"/>
    </source>
</evidence>
<dbReference type="Proteomes" id="UP000053259">
    <property type="component" value="Unassembled WGS sequence"/>
</dbReference>
<accession>A0A0D2BAL7</accession>